<feature type="region of interest" description="Disordered" evidence="1">
    <location>
        <begin position="182"/>
        <end position="221"/>
    </location>
</feature>
<keyword evidence="4" id="KW-1185">Reference proteome</keyword>
<feature type="domain" description="ASX DEUBAD" evidence="2">
    <location>
        <begin position="43"/>
        <end position="192"/>
    </location>
</feature>
<name>A0AAW0D6E2_9AGAR</name>
<evidence type="ECO:0000259" key="2">
    <source>
        <dbReference type="Pfam" id="PF13919"/>
    </source>
</evidence>
<evidence type="ECO:0000256" key="1">
    <source>
        <dbReference type="SAM" id="MobiDB-lite"/>
    </source>
</evidence>
<dbReference type="InterPro" id="IPR028020">
    <property type="entry name" value="ASX_DEUBAD_dom"/>
</dbReference>
<gene>
    <name evidence="3" type="ORF">VNI00_006936</name>
</gene>
<protein>
    <recommendedName>
        <fullName evidence="2">ASX DEUBAD domain-containing protein</fullName>
    </recommendedName>
</protein>
<organism evidence="3 4">
    <name type="scientific">Paramarasmius palmivorus</name>
    <dbReference type="NCBI Taxonomy" id="297713"/>
    <lineage>
        <taxon>Eukaryota</taxon>
        <taxon>Fungi</taxon>
        <taxon>Dikarya</taxon>
        <taxon>Basidiomycota</taxon>
        <taxon>Agaricomycotina</taxon>
        <taxon>Agaricomycetes</taxon>
        <taxon>Agaricomycetidae</taxon>
        <taxon>Agaricales</taxon>
        <taxon>Marasmiineae</taxon>
        <taxon>Marasmiaceae</taxon>
        <taxon>Paramarasmius</taxon>
    </lineage>
</organism>
<comment type="caution">
    <text evidence="3">The sequence shown here is derived from an EMBL/GenBank/DDBJ whole genome shotgun (WGS) entry which is preliminary data.</text>
</comment>
<dbReference type="Proteomes" id="UP001383192">
    <property type="component" value="Unassembled WGS sequence"/>
</dbReference>
<reference evidence="3 4" key="1">
    <citation type="submission" date="2024-01" db="EMBL/GenBank/DDBJ databases">
        <title>A draft genome for a cacao thread blight-causing isolate of Paramarasmius palmivorus.</title>
        <authorList>
            <person name="Baruah I.K."/>
            <person name="Bukari Y."/>
            <person name="Amoako-Attah I."/>
            <person name="Meinhardt L.W."/>
            <person name="Bailey B.A."/>
            <person name="Cohen S.P."/>
        </authorList>
    </citation>
    <scope>NUCLEOTIDE SEQUENCE [LARGE SCALE GENOMIC DNA]</scope>
    <source>
        <strain evidence="3 4">GH-12</strain>
    </source>
</reference>
<dbReference type="EMBL" id="JAYKXP010000022">
    <property type="protein sequence ID" value="KAK7045941.1"/>
    <property type="molecule type" value="Genomic_DNA"/>
</dbReference>
<evidence type="ECO:0000313" key="3">
    <source>
        <dbReference type="EMBL" id="KAK7045941.1"/>
    </source>
</evidence>
<sequence length="381" mass="42026">MAERSRRTTRKTAKLLESEGGPSQPTTSTRPKRKAKEVEPVNDGEYELEDLLQFSKSVLTTMDISDLVNATTWEMLTPEARERLAKLLPPTAFKGYQAVISDGHPAKPFLRDSDAMDVDPSSSQVPSPFSPDNLDISVFTDPHFLAAAHTFQDHIYSGWLTNVHKDKVKKFEDGVRDGSLAAPWKDEEWERSNPGPSMEDMDGTAGADNAPTNGAPTGGVAESSARAGEAAEIRLYELARNSVVRVGDVLAYRRHFSMLDLVVEKDVIVQSINKSSRSITILLESGTAQYLPAHLLLPDPPEPAALTQSVDITSPSMLEAGVLDLDGRVERSKRPNGNAWKCFTVHRWREGVEAMDIDSPRGGRDSHGTLFYLRSSFYSDR</sequence>
<accession>A0AAW0D6E2</accession>
<dbReference type="AlphaFoldDB" id="A0AAW0D6E2"/>
<dbReference type="Pfam" id="PF13919">
    <property type="entry name" value="ASXH"/>
    <property type="match status" value="1"/>
</dbReference>
<proteinExistence type="predicted"/>
<evidence type="ECO:0000313" key="4">
    <source>
        <dbReference type="Proteomes" id="UP001383192"/>
    </source>
</evidence>
<feature type="region of interest" description="Disordered" evidence="1">
    <location>
        <begin position="1"/>
        <end position="43"/>
    </location>
</feature>